<dbReference type="SUPFAM" id="SSF54695">
    <property type="entry name" value="POZ domain"/>
    <property type="match status" value="1"/>
</dbReference>
<dbReference type="InterPro" id="IPR000210">
    <property type="entry name" value="BTB/POZ_dom"/>
</dbReference>
<accession>A0A8H5LX21</accession>
<dbReference type="AlphaFoldDB" id="A0A8H5LX21"/>
<dbReference type="EMBL" id="JAACJP010000042">
    <property type="protein sequence ID" value="KAF5372698.1"/>
    <property type="molecule type" value="Genomic_DNA"/>
</dbReference>
<evidence type="ECO:0000313" key="2">
    <source>
        <dbReference type="EMBL" id="KAF5372698.1"/>
    </source>
</evidence>
<protein>
    <recommendedName>
        <fullName evidence="1">BTB domain-containing protein</fullName>
    </recommendedName>
</protein>
<dbReference type="Gene3D" id="3.30.710.10">
    <property type="entry name" value="Potassium Channel Kv1.1, Chain A"/>
    <property type="match status" value="2"/>
</dbReference>
<sequence length="487" mass="54651">MSDPSSEAEDRNEVSSVRPCPDCSLPVDVILESKDGVRFAAHSKNLENYSEGFPPAIFVSSSEVTPIVQIEEHSETVQLLLGFMHLKRQPQVAKLSFAVLDALANAAEKYFIHSAIQLCQVFMAKNVEQHPIEVLHYAAKHSYKSLANRVAFLTLDYTFEDMKAKFEPDSRIPYLWLAYKERWMVALRSLLTSQPPAGNLHKGGVQSCDLWWPFYVAVLHDVGSSLVHLRDFETTVSRNLAEIEACWQCSQRAIRWGNTTAAKCEGTWYSALENHSELITRHHDSASFESTLTPSIIMADSSSDAENEVSSIRPCPDCNLPVDIILKSGDGIKFSAHSKNLENYSEGFPPAIFTSSSGVTPIVQIEEQSDIVELLLGFMHLKPQPEISNLPITVLEALANAAEKYFIHSAIPICKVYMTKESLEYPIEVLRYAAKHNYKSLADEAAPHTLDYTFEDVKPKFEPESRIPYLWVLRLSEVNLIMKIVGV</sequence>
<name>A0A8H5LX21_9AGAR</name>
<dbReference type="Pfam" id="PF00651">
    <property type="entry name" value="BTB"/>
    <property type="match status" value="1"/>
</dbReference>
<dbReference type="OrthoDB" id="3057577at2759"/>
<evidence type="ECO:0000259" key="1">
    <source>
        <dbReference type="Pfam" id="PF00651"/>
    </source>
</evidence>
<organism evidence="2 3">
    <name type="scientific">Tricholomella constricta</name>
    <dbReference type="NCBI Taxonomy" id="117010"/>
    <lineage>
        <taxon>Eukaryota</taxon>
        <taxon>Fungi</taxon>
        <taxon>Dikarya</taxon>
        <taxon>Basidiomycota</taxon>
        <taxon>Agaricomycotina</taxon>
        <taxon>Agaricomycetes</taxon>
        <taxon>Agaricomycetidae</taxon>
        <taxon>Agaricales</taxon>
        <taxon>Tricholomatineae</taxon>
        <taxon>Lyophyllaceae</taxon>
        <taxon>Tricholomella</taxon>
    </lineage>
</organism>
<proteinExistence type="predicted"/>
<dbReference type="Proteomes" id="UP000565441">
    <property type="component" value="Unassembled WGS sequence"/>
</dbReference>
<comment type="caution">
    <text evidence="2">The sequence shown here is derived from an EMBL/GenBank/DDBJ whole genome shotgun (WGS) entry which is preliminary data.</text>
</comment>
<feature type="domain" description="BTB" evidence="1">
    <location>
        <begin position="26"/>
        <end position="126"/>
    </location>
</feature>
<dbReference type="InterPro" id="IPR011333">
    <property type="entry name" value="SKP1/BTB/POZ_sf"/>
</dbReference>
<keyword evidence="3" id="KW-1185">Reference proteome</keyword>
<reference evidence="2 3" key="1">
    <citation type="journal article" date="2020" name="ISME J.">
        <title>Uncovering the hidden diversity of litter-decomposition mechanisms in mushroom-forming fungi.</title>
        <authorList>
            <person name="Floudas D."/>
            <person name="Bentzer J."/>
            <person name="Ahren D."/>
            <person name="Johansson T."/>
            <person name="Persson P."/>
            <person name="Tunlid A."/>
        </authorList>
    </citation>
    <scope>NUCLEOTIDE SEQUENCE [LARGE SCALE GENOMIC DNA]</scope>
    <source>
        <strain evidence="2 3">CBS 661.87</strain>
    </source>
</reference>
<gene>
    <name evidence="2" type="ORF">D9615_009855</name>
</gene>
<evidence type="ECO:0000313" key="3">
    <source>
        <dbReference type="Proteomes" id="UP000565441"/>
    </source>
</evidence>